<protein>
    <recommendedName>
        <fullName evidence="7">GTP:AMP phosphotransferase, mitochondrial</fullName>
        <ecNumber evidence="7">2.7.4.10</ecNumber>
    </recommendedName>
    <alternativeName>
        <fullName evidence="7">Adenylate kinase 3</fullName>
        <shortName evidence="7">AK 3</shortName>
    </alternativeName>
</protein>
<keyword evidence="4 7" id="KW-0418">Kinase</keyword>
<evidence type="ECO:0000256" key="6">
    <source>
        <dbReference type="ARBA" id="ARBA00023134"/>
    </source>
</evidence>
<dbReference type="GO" id="GO:0005525">
    <property type="term" value="F:GTP binding"/>
    <property type="evidence" value="ECO:0007669"/>
    <property type="project" value="UniProtKB-KW"/>
</dbReference>
<comment type="catalytic activity">
    <reaction evidence="7">
        <text>a ribonucleoside 5'-triphosphate + AMP = a ribonucleoside 5'-diphosphate + ADP</text>
        <dbReference type="Rhea" id="RHEA:13749"/>
        <dbReference type="ChEBI" id="CHEBI:57930"/>
        <dbReference type="ChEBI" id="CHEBI:61557"/>
        <dbReference type="ChEBI" id="CHEBI:456215"/>
        <dbReference type="ChEBI" id="CHEBI:456216"/>
        <dbReference type="EC" id="2.7.4.10"/>
    </reaction>
</comment>
<feature type="binding site" evidence="7">
    <location>
        <position position="39"/>
    </location>
    <ligand>
        <name>AMP</name>
        <dbReference type="ChEBI" id="CHEBI:456215"/>
    </ligand>
</feature>
<dbReference type="InterPro" id="IPR028586">
    <property type="entry name" value="AK3/Ak4_mitochondrial"/>
</dbReference>
<feature type="binding site" evidence="7">
    <location>
        <begin position="147"/>
        <end position="148"/>
    </location>
    <ligand>
        <name>GTP</name>
        <dbReference type="ChEBI" id="CHEBI:37565"/>
    </ligand>
</feature>
<dbReference type="GO" id="GO:0046033">
    <property type="term" value="P:AMP metabolic process"/>
    <property type="evidence" value="ECO:0007669"/>
    <property type="project" value="UniProtKB-UniRule"/>
</dbReference>
<feature type="binding site" evidence="7">
    <location>
        <position position="211"/>
    </location>
    <ligand>
        <name>GTP</name>
        <dbReference type="ChEBI" id="CHEBI:37565"/>
    </ligand>
</feature>
<dbReference type="EC" id="2.7.4.10" evidence="7"/>
<comment type="subcellular location">
    <subcellularLocation>
        <location evidence="1 7">Mitochondrion matrix</location>
    </subcellularLocation>
</comment>
<comment type="subunit">
    <text evidence="7">Monomer.</text>
</comment>
<dbReference type="FunFam" id="3.40.50.300:FF:000106">
    <property type="entry name" value="Adenylate kinase mitochondrial"/>
    <property type="match status" value="1"/>
</dbReference>
<dbReference type="GO" id="GO:0046039">
    <property type="term" value="P:GTP metabolic process"/>
    <property type="evidence" value="ECO:0007669"/>
    <property type="project" value="UniProtKB-UniRule"/>
</dbReference>
<dbReference type="InterPro" id="IPR006259">
    <property type="entry name" value="Adenyl_kin_sub"/>
</dbReference>
<evidence type="ECO:0000256" key="4">
    <source>
        <dbReference type="ARBA" id="ARBA00022777"/>
    </source>
</evidence>
<dbReference type="AlphaFoldDB" id="A0A0J9XED4"/>
<dbReference type="GO" id="GO:0005759">
    <property type="term" value="C:mitochondrial matrix"/>
    <property type="evidence" value="ECO:0007669"/>
    <property type="project" value="UniProtKB-SubCell"/>
</dbReference>
<dbReference type="GO" id="GO:0004017">
    <property type="term" value="F:AMP kinase activity"/>
    <property type="evidence" value="ECO:0007669"/>
    <property type="project" value="InterPro"/>
</dbReference>
<dbReference type="CDD" id="cd01428">
    <property type="entry name" value="ADK"/>
    <property type="match status" value="1"/>
</dbReference>
<proteinExistence type="inferred from homology"/>
<dbReference type="EMBL" id="CCBN010000012">
    <property type="protein sequence ID" value="CDO55873.1"/>
    <property type="molecule type" value="Genomic_DNA"/>
</dbReference>
<dbReference type="InterPro" id="IPR033690">
    <property type="entry name" value="Adenylat_kinase_CS"/>
</dbReference>
<feature type="binding site" evidence="7">
    <location>
        <position position="103"/>
    </location>
    <ligand>
        <name>AMP</name>
        <dbReference type="ChEBI" id="CHEBI:456215"/>
    </ligand>
</feature>
<feature type="binding site" evidence="7">
    <location>
        <position position="171"/>
    </location>
    <ligand>
        <name>AMP</name>
        <dbReference type="ChEBI" id="CHEBI:456215"/>
    </ligand>
</feature>
<dbReference type="HAMAP" id="MF_00235">
    <property type="entry name" value="Adenylate_kinase_Adk"/>
    <property type="match status" value="1"/>
</dbReference>
<dbReference type="Gene3D" id="3.40.50.300">
    <property type="entry name" value="P-loop containing nucleotide triphosphate hydrolases"/>
    <property type="match status" value="1"/>
</dbReference>
<dbReference type="STRING" id="1173061.A0A0J9XED4"/>
<keyword evidence="11" id="KW-1185">Reference proteome</keyword>
<feature type="region of interest" description="LID" evidence="7">
    <location>
        <begin position="137"/>
        <end position="174"/>
    </location>
</feature>
<feature type="compositionally biased region" description="Basic and acidic residues" evidence="8">
    <location>
        <begin position="158"/>
        <end position="175"/>
    </location>
</feature>
<evidence type="ECO:0000256" key="5">
    <source>
        <dbReference type="ARBA" id="ARBA00023128"/>
    </source>
</evidence>
<organism evidence="10 11">
    <name type="scientific">Geotrichum candidum</name>
    <name type="common">Oospora lactis</name>
    <name type="synonym">Dipodascus geotrichum</name>
    <dbReference type="NCBI Taxonomy" id="1173061"/>
    <lineage>
        <taxon>Eukaryota</taxon>
        <taxon>Fungi</taxon>
        <taxon>Dikarya</taxon>
        <taxon>Ascomycota</taxon>
        <taxon>Saccharomycotina</taxon>
        <taxon>Dipodascomycetes</taxon>
        <taxon>Dipodascales</taxon>
        <taxon>Dipodascaceae</taxon>
        <taxon>Geotrichum</taxon>
    </lineage>
</organism>
<evidence type="ECO:0000313" key="11">
    <source>
        <dbReference type="Proteomes" id="UP000242525"/>
    </source>
</evidence>
<evidence type="ECO:0000256" key="1">
    <source>
        <dbReference type="ARBA" id="ARBA00004305"/>
    </source>
</evidence>
<feature type="domain" description="Adenylate kinase active site lid" evidence="9">
    <location>
        <begin position="138"/>
        <end position="173"/>
    </location>
</feature>
<dbReference type="Pfam" id="PF05191">
    <property type="entry name" value="ADK_lid"/>
    <property type="match status" value="1"/>
</dbReference>
<evidence type="ECO:0000256" key="8">
    <source>
        <dbReference type="SAM" id="MobiDB-lite"/>
    </source>
</evidence>
<feature type="binding site" evidence="7">
    <location>
        <begin position="65"/>
        <end position="67"/>
    </location>
    <ligand>
        <name>AMP</name>
        <dbReference type="ChEBI" id="CHEBI:456215"/>
    </ligand>
</feature>
<reference evidence="10" key="1">
    <citation type="submission" date="2014-03" db="EMBL/GenBank/DDBJ databases">
        <authorList>
            <person name="Casaregola S."/>
        </authorList>
    </citation>
    <scope>NUCLEOTIDE SEQUENCE [LARGE SCALE GENOMIC DNA]</scope>
    <source>
        <strain evidence="10">CLIB 918</strain>
    </source>
</reference>
<dbReference type="InterPro" id="IPR007862">
    <property type="entry name" value="Adenylate_kinase_lid-dom"/>
</dbReference>
<dbReference type="HAMAP" id="MF_03169">
    <property type="entry name" value="Adenylate_kinase_AK3"/>
    <property type="match status" value="1"/>
</dbReference>
<comment type="similarity">
    <text evidence="7">Belongs to the adenylate kinase family. AK3 subfamily.</text>
</comment>
<feature type="binding site" evidence="7">
    <location>
        <position position="182"/>
    </location>
    <ligand>
        <name>AMP</name>
        <dbReference type="ChEBI" id="CHEBI:456215"/>
    </ligand>
</feature>
<dbReference type="InterPro" id="IPR000850">
    <property type="entry name" value="Adenylat/UMP-CMP_kin"/>
</dbReference>
<comment type="caution">
    <text evidence="10">The sequence shown here is derived from an EMBL/GenBank/DDBJ whole genome shotgun (WGS) entry which is preliminary data.</text>
</comment>
<keyword evidence="6 7" id="KW-0342">GTP-binding</keyword>
<dbReference type="Proteomes" id="UP000242525">
    <property type="component" value="Unassembled WGS sequence"/>
</dbReference>
<comment type="function">
    <text evidence="7">Involved in maintaining the homeostasis of cellular nucleotides by catalyzing the interconversion of nucleoside phosphates. Has GTP:AMP phosphotransferase and ITP:AMP phosphotransferase activities.</text>
</comment>
<dbReference type="SUPFAM" id="SSF52540">
    <property type="entry name" value="P-loop containing nucleoside triphosphate hydrolases"/>
    <property type="match status" value="1"/>
</dbReference>
<feature type="binding site" evidence="7">
    <location>
        <position position="138"/>
    </location>
    <ligand>
        <name>GTP</name>
        <dbReference type="ChEBI" id="CHEBI:37565"/>
    </ligand>
</feature>
<dbReference type="Pfam" id="PF00406">
    <property type="entry name" value="ADK"/>
    <property type="match status" value="1"/>
</dbReference>
<keyword evidence="5 7" id="KW-0496">Mitochondrion</keyword>
<evidence type="ECO:0000256" key="2">
    <source>
        <dbReference type="ARBA" id="ARBA00022679"/>
    </source>
</evidence>
<feature type="binding site" evidence="7">
    <location>
        <begin position="17"/>
        <end position="22"/>
    </location>
    <ligand>
        <name>GTP</name>
        <dbReference type="ChEBI" id="CHEBI:37565"/>
    </ligand>
</feature>
<dbReference type="GO" id="GO:0046041">
    <property type="term" value="P:ITP metabolic process"/>
    <property type="evidence" value="ECO:0007669"/>
    <property type="project" value="UniProtKB-UniRule"/>
</dbReference>
<feature type="binding site" evidence="7">
    <location>
        <begin position="96"/>
        <end position="99"/>
    </location>
    <ligand>
        <name>AMP</name>
        <dbReference type="ChEBI" id="CHEBI:456215"/>
    </ligand>
</feature>
<dbReference type="PROSITE" id="PS00113">
    <property type="entry name" value="ADENYLATE_KINASE"/>
    <property type="match status" value="1"/>
</dbReference>
<evidence type="ECO:0000256" key="3">
    <source>
        <dbReference type="ARBA" id="ARBA00022741"/>
    </source>
</evidence>
<evidence type="ECO:0000259" key="9">
    <source>
        <dbReference type="Pfam" id="PF05191"/>
    </source>
</evidence>
<dbReference type="InterPro" id="IPR027417">
    <property type="entry name" value="P-loop_NTPase"/>
</dbReference>
<evidence type="ECO:0000256" key="7">
    <source>
        <dbReference type="HAMAP-Rule" id="MF_03169"/>
    </source>
</evidence>
<keyword evidence="2 7" id="KW-0808">Transferase</keyword>
<dbReference type="OrthoDB" id="439792at2759"/>
<feature type="region of interest" description="Disordered" evidence="8">
    <location>
        <begin position="156"/>
        <end position="175"/>
    </location>
</feature>
<feature type="binding site" evidence="7">
    <location>
        <position position="44"/>
    </location>
    <ligand>
        <name>AMP</name>
        <dbReference type="ChEBI" id="CHEBI:456215"/>
    </ligand>
</feature>
<dbReference type="GO" id="GO:0005524">
    <property type="term" value="F:ATP binding"/>
    <property type="evidence" value="ECO:0007669"/>
    <property type="project" value="InterPro"/>
</dbReference>
<dbReference type="GO" id="GO:0006172">
    <property type="term" value="P:ADP biosynthetic process"/>
    <property type="evidence" value="ECO:0007669"/>
    <property type="project" value="UniProtKB-UniRule"/>
</dbReference>
<name>A0A0J9XED4_GEOCN</name>
<keyword evidence="3 7" id="KW-0547">Nucleotide-binding</keyword>
<gene>
    <name evidence="7" type="primary">ADK2</name>
    <name evidence="10" type="ORF">BN980_GECA12s03634g</name>
</gene>
<dbReference type="NCBIfam" id="TIGR01351">
    <property type="entry name" value="adk"/>
    <property type="match status" value="1"/>
</dbReference>
<accession>A0A0J9XED4</accession>
<dbReference type="PANTHER" id="PTHR23359">
    <property type="entry name" value="NUCLEOTIDE KINASE"/>
    <property type="match status" value="1"/>
</dbReference>
<dbReference type="GO" id="GO:0046899">
    <property type="term" value="F:nucleoside triphosphate adenylate kinase activity"/>
    <property type="evidence" value="ECO:0007669"/>
    <property type="project" value="UniProtKB-UniRule"/>
</dbReference>
<sequence>MSKVLRPVRLLLLGAPGSGKGTQTGRLLKDFSQISAISSGDLLRQNIRSGSELGKEFESIIQSGRLVPDDKIIHLIKHELAERNWLNSQSSWLLDGFPRTFPQAKALDKDLQEHDAMLNLVVELDVPEEVILDRIENRYVHIPSGRVYNLTFNPPKVPGKDDVTGEPLSKRDDDNAETFRSRIKTYKEQTLPLLEHYDKLGITRSIQGESSDIIYPKLKELLLREFS</sequence>
<evidence type="ECO:0000313" key="10">
    <source>
        <dbReference type="EMBL" id="CDO55873.1"/>
    </source>
</evidence>
<dbReference type="PRINTS" id="PR00094">
    <property type="entry name" value="ADENYLTKNASE"/>
</dbReference>
<feature type="region of interest" description="NMPbind" evidence="7">
    <location>
        <begin position="38"/>
        <end position="67"/>
    </location>
</feature>
<comment type="domain">
    <text evidence="7">Consists of three domains, a large central CORE domain and two small peripheral domains, NMPbind and LID, which undergo movements during catalysis. The LID domain closes over the site of phosphoryl transfer upon GTP binding. Assembling and dissambling the active center during each catalytic cycle provides an effective means to prevent GTP hydrolysis.</text>
</comment>